<name>A0A382B439_9ZZZZ</name>
<dbReference type="EMBL" id="UINC01028108">
    <property type="protein sequence ID" value="SVB08515.1"/>
    <property type="molecule type" value="Genomic_DNA"/>
</dbReference>
<proteinExistence type="predicted"/>
<accession>A0A382B439</accession>
<protein>
    <recommendedName>
        <fullName evidence="2">Prolyl 4-hydroxylase alpha subunit Fe(2+) 2OG dioxygenase domain-containing protein</fullName>
    </recommendedName>
</protein>
<dbReference type="Pfam" id="PF13759">
    <property type="entry name" value="2OG-FeII_Oxy_5"/>
    <property type="match status" value="1"/>
</dbReference>
<dbReference type="SUPFAM" id="SSF51197">
    <property type="entry name" value="Clavaminate synthase-like"/>
    <property type="match status" value="1"/>
</dbReference>
<evidence type="ECO:0008006" key="2">
    <source>
        <dbReference type="Google" id="ProtNLM"/>
    </source>
</evidence>
<reference evidence="1" key="1">
    <citation type="submission" date="2018-05" db="EMBL/GenBank/DDBJ databases">
        <authorList>
            <person name="Lanie J.A."/>
            <person name="Ng W.-L."/>
            <person name="Kazmierczak K.M."/>
            <person name="Andrzejewski T.M."/>
            <person name="Davidsen T.M."/>
            <person name="Wayne K.J."/>
            <person name="Tettelin H."/>
            <person name="Glass J.I."/>
            <person name="Rusch D."/>
            <person name="Podicherti R."/>
            <person name="Tsui H.-C.T."/>
            <person name="Winkler M.E."/>
        </authorList>
    </citation>
    <scope>NUCLEOTIDE SEQUENCE</scope>
</reference>
<organism evidence="1">
    <name type="scientific">marine metagenome</name>
    <dbReference type="NCBI Taxonomy" id="408172"/>
    <lineage>
        <taxon>unclassified sequences</taxon>
        <taxon>metagenomes</taxon>
        <taxon>ecological metagenomes</taxon>
    </lineage>
</organism>
<dbReference type="Gene3D" id="2.60.120.620">
    <property type="entry name" value="q2cbj1_9rhob like domain"/>
    <property type="match status" value="1"/>
</dbReference>
<gene>
    <name evidence="1" type="ORF">METZ01_LOCUS161369</name>
</gene>
<dbReference type="AlphaFoldDB" id="A0A382B439"/>
<dbReference type="InterPro" id="IPR012668">
    <property type="entry name" value="CHP02466"/>
</dbReference>
<dbReference type="NCBIfam" id="TIGR02466">
    <property type="entry name" value="TIGR02466 family protein"/>
    <property type="match status" value="1"/>
</dbReference>
<sequence length="186" mass="21611">VGINPDHKAVEEKLTNKCLEIRKKVKKGGKDWLAEDTYTTLNTYDLCKDPDFSTVNDFVVSQVIEYCKANSIDLNCLNTNPVGAWLNIYKKNNFQEWHTHGNAMISVSYYLKCNDSSAKIYFKHPVLDTMAPKILSYNHLNCEQVWVQPKPGTALIFRSYLYHCVAHQKNDDTRICLSYNFRRKYD</sequence>
<evidence type="ECO:0000313" key="1">
    <source>
        <dbReference type="EMBL" id="SVB08515.1"/>
    </source>
</evidence>
<feature type="non-terminal residue" evidence="1">
    <location>
        <position position="1"/>
    </location>
</feature>